<sequence>MDDPNPALRSDGTLKEASEMQWLHSPSDEQSTRSLDRPQSPSPRTPTSDQLLLASEAMPGSLTALRSSGGLADKDPAKKVGKRRIALSSRAREQSQEQSFFTRIAVSPGSREMVIGARKHAEGTTVTRANKRKLSAAADIDSSKKPKNGAQSIANHSSRTSSTASNSMTADSVTAFSTIRRNSAVGDDVEE</sequence>
<name>A0A0C2RW64_AMAMK</name>
<keyword evidence="3" id="KW-1185">Reference proteome</keyword>
<feature type="compositionally biased region" description="Low complexity" evidence="1">
    <location>
        <begin position="154"/>
        <end position="172"/>
    </location>
</feature>
<feature type="region of interest" description="Disordered" evidence="1">
    <location>
        <begin position="117"/>
        <end position="191"/>
    </location>
</feature>
<dbReference type="EMBL" id="KN818734">
    <property type="protein sequence ID" value="KIL54480.1"/>
    <property type="molecule type" value="Genomic_DNA"/>
</dbReference>
<feature type="non-terminal residue" evidence="2">
    <location>
        <position position="191"/>
    </location>
</feature>
<dbReference type="OrthoDB" id="3070514at2759"/>
<feature type="region of interest" description="Disordered" evidence="1">
    <location>
        <begin position="1"/>
        <end position="99"/>
    </location>
</feature>
<dbReference type="InParanoid" id="A0A0C2RW64"/>
<accession>A0A0C2RW64</accession>
<feature type="compositionally biased region" description="Basic and acidic residues" evidence="1">
    <location>
        <begin position="26"/>
        <end position="36"/>
    </location>
</feature>
<dbReference type="Proteomes" id="UP000054549">
    <property type="component" value="Unassembled WGS sequence"/>
</dbReference>
<evidence type="ECO:0000313" key="3">
    <source>
        <dbReference type="Proteomes" id="UP000054549"/>
    </source>
</evidence>
<organism evidence="2 3">
    <name type="scientific">Amanita muscaria (strain Koide BX008)</name>
    <dbReference type="NCBI Taxonomy" id="946122"/>
    <lineage>
        <taxon>Eukaryota</taxon>
        <taxon>Fungi</taxon>
        <taxon>Dikarya</taxon>
        <taxon>Basidiomycota</taxon>
        <taxon>Agaricomycotina</taxon>
        <taxon>Agaricomycetes</taxon>
        <taxon>Agaricomycetidae</taxon>
        <taxon>Agaricales</taxon>
        <taxon>Pluteineae</taxon>
        <taxon>Amanitaceae</taxon>
        <taxon>Amanita</taxon>
    </lineage>
</organism>
<protein>
    <submittedName>
        <fullName evidence="2">Uncharacterized protein</fullName>
    </submittedName>
</protein>
<evidence type="ECO:0000256" key="1">
    <source>
        <dbReference type="SAM" id="MobiDB-lite"/>
    </source>
</evidence>
<reference evidence="2 3" key="1">
    <citation type="submission" date="2014-04" db="EMBL/GenBank/DDBJ databases">
        <title>Evolutionary Origins and Diversification of the Mycorrhizal Mutualists.</title>
        <authorList>
            <consortium name="DOE Joint Genome Institute"/>
            <consortium name="Mycorrhizal Genomics Consortium"/>
            <person name="Kohler A."/>
            <person name="Kuo A."/>
            <person name="Nagy L.G."/>
            <person name="Floudas D."/>
            <person name="Copeland A."/>
            <person name="Barry K.W."/>
            <person name="Cichocki N."/>
            <person name="Veneault-Fourrey C."/>
            <person name="LaButti K."/>
            <person name="Lindquist E.A."/>
            <person name="Lipzen A."/>
            <person name="Lundell T."/>
            <person name="Morin E."/>
            <person name="Murat C."/>
            <person name="Riley R."/>
            <person name="Ohm R."/>
            <person name="Sun H."/>
            <person name="Tunlid A."/>
            <person name="Henrissat B."/>
            <person name="Grigoriev I.V."/>
            <person name="Hibbett D.S."/>
            <person name="Martin F."/>
        </authorList>
    </citation>
    <scope>NUCLEOTIDE SEQUENCE [LARGE SCALE GENOMIC DNA]</scope>
    <source>
        <strain evidence="2 3">Koide BX008</strain>
    </source>
</reference>
<evidence type="ECO:0000313" key="2">
    <source>
        <dbReference type="EMBL" id="KIL54480.1"/>
    </source>
</evidence>
<gene>
    <name evidence="2" type="ORF">M378DRAFT_182526</name>
</gene>
<dbReference type="AlphaFoldDB" id="A0A0C2RW64"/>
<proteinExistence type="predicted"/>
<dbReference type="HOGENOM" id="CLU_1424620_0_0_1"/>